<dbReference type="GO" id="GO:0003700">
    <property type="term" value="F:DNA-binding transcription factor activity"/>
    <property type="evidence" value="ECO:0007669"/>
    <property type="project" value="InterPro"/>
</dbReference>
<dbReference type="GO" id="GO:0005829">
    <property type="term" value="C:cytosol"/>
    <property type="evidence" value="ECO:0007669"/>
    <property type="project" value="TreeGrafter"/>
</dbReference>
<comment type="caution">
    <text evidence="6">The sequence shown here is derived from an EMBL/GenBank/DDBJ whole genome shotgun (WGS) entry which is preliminary data.</text>
</comment>
<dbReference type="Pfam" id="PF00126">
    <property type="entry name" value="HTH_1"/>
    <property type="match status" value="1"/>
</dbReference>
<evidence type="ECO:0000259" key="5">
    <source>
        <dbReference type="PROSITE" id="PS50931"/>
    </source>
</evidence>
<dbReference type="PANTHER" id="PTHR30419">
    <property type="entry name" value="HTH-TYPE TRANSCRIPTIONAL REGULATOR YBHD"/>
    <property type="match status" value="1"/>
</dbReference>
<evidence type="ECO:0000256" key="1">
    <source>
        <dbReference type="ARBA" id="ARBA00009437"/>
    </source>
</evidence>
<dbReference type="PROSITE" id="PS50931">
    <property type="entry name" value="HTH_LYSR"/>
    <property type="match status" value="1"/>
</dbReference>
<dbReference type="EMBL" id="DOYJ01000318">
    <property type="protein sequence ID" value="HCB76750.1"/>
    <property type="molecule type" value="Genomic_DNA"/>
</dbReference>
<dbReference type="GO" id="GO:0003677">
    <property type="term" value="F:DNA binding"/>
    <property type="evidence" value="ECO:0007669"/>
    <property type="project" value="UniProtKB-KW"/>
</dbReference>
<dbReference type="InterPro" id="IPR036390">
    <property type="entry name" value="WH_DNA-bd_sf"/>
</dbReference>
<comment type="similarity">
    <text evidence="1">Belongs to the LysR transcriptional regulatory family.</text>
</comment>
<keyword evidence="3" id="KW-0238">DNA-binding</keyword>
<evidence type="ECO:0000256" key="4">
    <source>
        <dbReference type="ARBA" id="ARBA00023163"/>
    </source>
</evidence>
<dbReference type="SUPFAM" id="SSF46785">
    <property type="entry name" value="Winged helix' DNA-binding domain"/>
    <property type="match status" value="1"/>
</dbReference>
<dbReference type="InterPro" id="IPR036388">
    <property type="entry name" value="WH-like_DNA-bd_sf"/>
</dbReference>
<reference evidence="6 7" key="1">
    <citation type="journal article" date="2018" name="Nat. Biotechnol.">
        <title>A standardized bacterial taxonomy based on genome phylogeny substantially revises the tree of life.</title>
        <authorList>
            <person name="Parks D.H."/>
            <person name="Chuvochina M."/>
            <person name="Waite D.W."/>
            <person name="Rinke C."/>
            <person name="Skarshewski A."/>
            <person name="Chaumeil P.A."/>
            <person name="Hugenholtz P."/>
        </authorList>
    </citation>
    <scope>NUCLEOTIDE SEQUENCE [LARGE SCALE GENOMIC DNA]</scope>
    <source>
        <strain evidence="6">UBA9015</strain>
    </source>
</reference>
<gene>
    <name evidence="6" type="ORF">DEP91_11370</name>
</gene>
<dbReference type="Gene3D" id="1.10.10.10">
    <property type="entry name" value="Winged helix-like DNA-binding domain superfamily/Winged helix DNA-binding domain"/>
    <property type="match status" value="1"/>
</dbReference>
<organism evidence="6 7">
    <name type="scientific">Sphingomonas bacterium</name>
    <dbReference type="NCBI Taxonomy" id="1895847"/>
    <lineage>
        <taxon>Bacteria</taxon>
        <taxon>Pseudomonadati</taxon>
        <taxon>Pseudomonadota</taxon>
        <taxon>Alphaproteobacteria</taxon>
        <taxon>Sphingomonadales</taxon>
        <taxon>Sphingomonadaceae</taxon>
        <taxon>Sphingomonas</taxon>
    </lineage>
</organism>
<dbReference type="Proteomes" id="UP000262699">
    <property type="component" value="Unassembled WGS sequence"/>
</dbReference>
<proteinExistence type="inferred from homology"/>
<evidence type="ECO:0000313" key="6">
    <source>
        <dbReference type="EMBL" id="HCB76750.1"/>
    </source>
</evidence>
<protein>
    <submittedName>
        <fullName evidence="6">LysR family transcriptional regulator</fullName>
    </submittedName>
</protein>
<keyword evidence="4" id="KW-0804">Transcription</keyword>
<dbReference type="Pfam" id="PF03466">
    <property type="entry name" value="LysR_substrate"/>
    <property type="match status" value="1"/>
</dbReference>
<evidence type="ECO:0000256" key="3">
    <source>
        <dbReference type="ARBA" id="ARBA00023125"/>
    </source>
</evidence>
<dbReference type="InterPro" id="IPR000847">
    <property type="entry name" value="LysR_HTH_N"/>
</dbReference>
<dbReference type="InterPro" id="IPR005119">
    <property type="entry name" value="LysR_subst-bd"/>
</dbReference>
<dbReference type="PRINTS" id="PR00039">
    <property type="entry name" value="HTHLYSR"/>
</dbReference>
<dbReference type="InterPro" id="IPR050950">
    <property type="entry name" value="HTH-type_LysR_regulators"/>
</dbReference>
<dbReference type="Gene3D" id="3.40.190.290">
    <property type="match status" value="1"/>
</dbReference>
<keyword evidence="2" id="KW-0805">Transcription regulation</keyword>
<feature type="domain" description="HTH lysR-type" evidence="5">
    <location>
        <begin position="2"/>
        <end position="59"/>
    </location>
</feature>
<name>A0A3D0WDQ3_9SPHN</name>
<evidence type="ECO:0000313" key="7">
    <source>
        <dbReference type="Proteomes" id="UP000262699"/>
    </source>
</evidence>
<dbReference type="SUPFAM" id="SSF53850">
    <property type="entry name" value="Periplasmic binding protein-like II"/>
    <property type="match status" value="1"/>
</dbReference>
<accession>A0A3D0WDQ3</accession>
<dbReference type="PANTHER" id="PTHR30419:SF8">
    <property type="entry name" value="NITROGEN ASSIMILATION TRANSCRIPTIONAL ACTIVATOR-RELATED"/>
    <property type="match status" value="1"/>
</dbReference>
<sequence>MLDPRLLRTYAAVCREGSISGAARALNISQPSVSVAIGQLEGKLGTTLFERTRAGIVLTPAGDKLRRRAMMMETLVRDAEAEVARAREGVRGPLTIAGTPGALVSLVPQAVEAIEASGRFELNILERSDQEVLDLLRRGEIEIGLGTTGIETPPADIEETSLLQDPFTLIVGRAHDGLGPAVTLAEAATLGWVMPHAAGGFRRQIEALFLSGEVPLPRDVIRSDSLLTTKAIVRRTAHVCVLPHGVVAAELSIGVLRTVRLTGVTFRRSIGIRTLKGRPLSDLAADFVEAAAKVHRQ</sequence>
<dbReference type="AlphaFoldDB" id="A0A3D0WDQ3"/>
<evidence type="ECO:0000256" key="2">
    <source>
        <dbReference type="ARBA" id="ARBA00023015"/>
    </source>
</evidence>